<accession>A0ABP3NE80</accession>
<evidence type="ECO:0000256" key="1">
    <source>
        <dbReference type="SAM" id="Phobius"/>
    </source>
</evidence>
<keyword evidence="1" id="KW-1133">Transmembrane helix</keyword>
<dbReference type="EMBL" id="BAAAEO010000001">
    <property type="protein sequence ID" value="GAA0542225.1"/>
    <property type="molecule type" value="Genomic_DNA"/>
</dbReference>
<protein>
    <recommendedName>
        <fullName evidence="4">DUF4760 domain-containing protein</fullName>
    </recommendedName>
</protein>
<name>A0ABP3NE80_9GAMM</name>
<feature type="transmembrane region" description="Helical" evidence="1">
    <location>
        <begin position="6"/>
        <end position="30"/>
    </location>
</feature>
<sequence length="161" mass="19113">MEDFWSFIGAFSITSATLAWLIRSLIVHFLSRDLETYKTKLKYELEHSNQLLLQKISLYKDVSDPIIKLISSINDGDKQIPKEVWDEFDKQRMTMTCHIAMFAPADVYHQFNELIDYIYDSTDSILKWDFAVFRQKAEVFFSYIRKDIGLYTDDISYRGHR</sequence>
<evidence type="ECO:0000313" key="2">
    <source>
        <dbReference type="EMBL" id="GAA0542225.1"/>
    </source>
</evidence>
<keyword evidence="1" id="KW-0812">Transmembrane</keyword>
<dbReference type="Proteomes" id="UP001501169">
    <property type="component" value="Unassembled WGS sequence"/>
</dbReference>
<evidence type="ECO:0008006" key="4">
    <source>
        <dbReference type="Google" id="ProtNLM"/>
    </source>
</evidence>
<gene>
    <name evidence="2" type="ORF">GCM10009098_07380</name>
</gene>
<comment type="caution">
    <text evidence="2">The sequence shown here is derived from an EMBL/GenBank/DDBJ whole genome shotgun (WGS) entry which is preliminary data.</text>
</comment>
<evidence type="ECO:0000313" key="3">
    <source>
        <dbReference type="Proteomes" id="UP001501169"/>
    </source>
</evidence>
<keyword evidence="1" id="KW-0472">Membrane</keyword>
<keyword evidence="3" id="KW-1185">Reference proteome</keyword>
<dbReference type="RefSeq" id="WP_226765442.1">
    <property type="nucleotide sequence ID" value="NZ_BAAAEO010000001.1"/>
</dbReference>
<proteinExistence type="predicted"/>
<reference evidence="3" key="1">
    <citation type="journal article" date="2019" name="Int. J. Syst. Evol. Microbiol.">
        <title>The Global Catalogue of Microorganisms (GCM) 10K type strain sequencing project: providing services to taxonomists for standard genome sequencing and annotation.</title>
        <authorList>
            <consortium name="The Broad Institute Genomics Platform"/>
            <consortium name="The Broad Institute Genome Sequencing Center for Infectious Disease"/>
            <person name="Wu L."/>
            <person name="Ma J."/>
        </authorList>
    </citation>
    <scope>NUCLEOTIDE SEQUENCE [LARGE SCALE GENOMIC DNA]</scope>
    <source>
        <strain evidence="3">JCM 14331</strain>
    </source>
</reference>
<organism evidence="2 3">
    <name type="scientific">Rheinheimera aquimaris</name>
    <dbReference type="NCBI Taxonomy" id="412437"/>
    <lineage>
        <taxon>Bacteria</taxon>
        <taxon>Pseudomonadati</taxon>
        <taxon>Pseudomonadota</taxon>
        <taxon>Gammaproteobacteria</taxon>
        <taxon>Chromatiales</taxon>
        <taxon>Chromatiaceae</taxon>
        <taxon>Rheinheimera</taxon>
    </lineage>
</organism>